<keyword evidence="4" id="KW-1185">Reference proteome</keyword>
<feature type="region of interest" description="Disordered" evidence="1">
    <location>
        <begin position="350"/>
        <end position="400"/>
    </location>
</feature>
<dbReference type="SUPFAM" id="SSF53448">
    <property type="entry name" value="Nucleotide-diphospho-sugar transferases"/>
    <property type="match status" value="1"/>
</dbReference>
<gene>
    <name evidence="3" type="ORF">GCM10010211_64620</name>
</gene>
<dbReference type="CDD" id="cd00761">
    <property type="entry name" value="Glyco_tranf_GTA_type"/>
    <property type="match status" value="1"/>
</dbReference>
<comment type="caution">
    <text evidence="3">The sequence shown here is derived from an EMBL/GenBank/DDBJ whole genome shotgun (WGS) entry which is preliminary data.</text>
</comment>
<organism evidence="3 4">
    <name type="scientific">Streptomyces albospinus</name>
    <dbReference type="NCBI Taxonomy" id="285515"/>
    <lineage>
        <taxon>Bacteria</taxon>
        <taxon>Bacillati</taxon>
        <taxon>Actinomycetota</taxon>
        <taxon>Actinomycetes</taxon>
        <taxon>Kitasatosporales</taxon>
        <taxon>Streptomycetaceae</taxon>
        <taxon>Streptomyces</taxon>
    </lineage>
</organism>
<evidence type="ECO:0000313" key="4">
    <source>
        <dbReference type="Proteomes" id="UP000654471"/>
    </source>
</evidence>
<proteinExistence type="predicted"/>
<dbReference type="Gene3D" id="3.90.550.10">
    <property type="entry name" value="Spore Coat Polysaccharide Biosynthesis Protein SpsA, Chain A"/>
    <property type="match status" value="1"/>
</dbReference>
<name>A0ABQ2VIW5_9ACTN</name>
<protein>
    <recommendedName>
        <fullName evidence="2">Glycosyltransferase 2-like domain-containing protein</fullName>
    </recommendedName>
</protein>
<evidence type="ECO:0000313" key="3">
    <source>
        <dbReference type="EMBL" id="GGU89152.1"/>
    </source>
</evidence>
<accession>A0ABQ2VIW5</accession>
<dbReference type="PANTHER" id="PTHR22916">
    <property type="entry name" value="GLYCOSYLTRANSFERASE"/>
    <property type="match status" value="1"/>
</dbReference>
<dbReference type="InterPro" id="IPR001173">
    <property type="entry name" value="Glyco_trans_2-like"/>
</dbReference>
<evidence type="ECO:0000259" key="2">
    <source>
        <dbReference type="Pfam" id="PF00535"/>
    </source>
</evidence>
<reference evidence="4" key="1">
    <citation type="journal article" date="2019" name="Int. J. Syst. Evol. Microbiol.">
        <title>The Global Catalogue of Microorganisms (GCM) 10K type strain sequencing project: providing services to taxonomists for standard genome sequencing and annotation.</title>
        <authorList>
            <consortium name="The Broad Institute Genomics Platform"/>
            <consortium name="The Broad Institute Genome Sequencing Center for Infectious Disease"/>
            <person name="Wu L."/>
            <person name="Ma J."/>
        </authorList>
    </citation>
    <scope>NUCLEOTIDE SEQUENCE [LARGE SCALE GENOMIC DNA]</scope>
    <source>
        <strain evidence="4">JCM 3399</strain>
    </source>
</reference>
<evidence type="ECO:0000256" key="1">
    <source>
        <dbReference type="SAM" id="MobiDB-lite"/>
    </source>
</evidence>
<dbReference type="EMBL" id="BMRP01000033">
    <property type="protein sequence ID" value="GGU89152.1"/>
    <property type="molecule type" value="Genomic_DNA"/>
</dbReference>
<dbReference type="Pfam" id="PF00535">
    <property type="entry name" value="Glycos_transf_2"/>
    <property type="match status" value="1"/>
</dbReference>
<dbReference type="Proteomes" id="UP000654471">
    <property type="component" value="Unassembled WGS sequence"/>
</dbReference>
<dbReference type="PANTHER" id="PTHR22916:SF3">
    <property type="entry name" value="UDP-GLCNAC:BETAGAL BETA-1,3-N-ACETYLGLUCOSAMINYLTRANSFERASE-LIKE PROTEIN 1"/>
    <property type="match status" value="1"/>
</dbReference>
<sequence length="562" mass="60455">MTVNEALEPQPGPTLTPDAPVSVVVIAFNDAGHVADAVRSALAQGESVGEVIAVDDASTDGTGAALDALARSEPRVRVIHRGENSGGCGSPRNDGVRAATGRFVMFLDSDDVLPPGAVDALRSAALRHGAPVAAGACVRRELPARRDVPWQPGLYREPAVYDTPDAAPQLVHDTLCVNKLYARTFLTEHAIAFPEGRFTYEDFVFTAQVLAAAPKIAVVPDTVYVWHVRRSAAKQSISLDRKDVANWESRIAAHRTVLRILRDAGHKALAHAAATKFLDHDLRMYVRELHTRGADYRTEWWRLTRDHLAAFEEPELRAARAPARWLARVVLASPAPRDLERLTQLAGRPGRLLPPYARDGDGRPVWSADLPEVPLDGLAGDRDEAGDEDGSGAGEGEPARLPVAIDAEPVVGASRSVLRLRVHDLYGRLAAAGPARIGVELLRRRDDCPGPVRTAALTPAADGSSWTAEVVLDLAPLTALPGARPADPEPWDLMAELTCDDGTTLRASLRAVGPGLRRHVLPSPRQMVLLAQPYATTGGALALRVASGPRSVWRIAARRLHR</sequence>
<dbReference type="InterPro" id="IPR029044">
    <property type="entry name" value="Nucleotide-diphossugar_trans"/>
</dbReference>
<feature type="domain" description="Glycosyltransferase 2-like" evidence="2">
    <location>
        <begin position="22"/>
        <end position="149"/>
    </location>
</feature>